<sequence>MLKQRIPGTDLDASLICMGTVSLGSTIDDQESFRLLDTFVDLGGNFLDTALNYADWLDNGVKASSEKLLGRWLKQRKGGDRIILGTKGACPTAERFFRLKREDILSDLEKSLTHLQTDCIDFYWLHRDDTSEPVEGIIDVLNEQVQAGKIRYFGCSNWTLERIQEAQQYALQQGKQGFSGNQMMWSLADPNFEKFADKTMVLMDEQTKAFHEQVELAAVPFSSQAGGFFSGRYSRGVIPQGKEDFANQYFNEVNFNRLDRVQEVARQLGQPSSVIALSYMLSQPFPVYPIIGSHTVQQLTESCAAGDLRLDSDTVRYLEA</sequence>
<accession>A0ABS4IXW4</accession>
<keyword evidence="4" id="KW-1185">Reference proteome</keyword>
<comment type="caution">
    <text evidence="3">The sequence shown here is derived from an EMBL/GenBank/DDBJ whole genome shotgun (WGS) entry which is preliminary data.</text>
</comment>
<dbReference type="CDD" id="cd19082">
    <property type="entry name" value="AKR_AKR10A1_2"/>
    <property type="match status" value="1"/>
</dbReference>
<dbReference type="Proteomes" id="UP001519287">
    <property type="component" value="Unassembled WGS sequence"/>
</dbReference>
<feature type="domain" description="NADP-dependent oxidoreductase" evidence="2">
    <location>
        <begin position="16"/>
        <end position="319"/>
    </location>
</feature>
<dbReference type="SUPFAM" id="SSF51430">
    <property type="entry name" value="NAD(P)-linked oxidoreductase"/>
    <property type="match status" value="1"/>
</dbReference>
<dbReference type="PANTHER" id="PTHR43364:SF4">
    <property type="entry name" value="NAD(P)-LINKED OXIDOREDUCTASE SUPERFAMILY PROTEIN"/>
    <property type="match status" value="1"/>
</dbReference>
<evidence type="ECO:0000259" key="2">
    <source>
        <dbReference type="Pfam" id="PF00248"/>
    </source>
</evidence>
<proteinExistence type="predicted"/>
<dbReference type="InterPro" id="IPR036812">
    <property type="entry name" value="NAD(P)_OxRdtase_dom_sf"/>
</dbReference>
<keyword evidence="1" id="KW-0560">Oxidoreductase</keyword>
<dbReference type="PANTHER" id="PTHR43364">
    <property type="entry name" value="NADH-SPECIFIC METHYLGLYOXAL REDUCTASE-RELATED"/>
    <property type="match status" value="1"/>
</dbReference>
<evidence type="ECO:0000313" key="4">
    <source>
        <dbReference type="Proteomes" id="UP001519287"/>
    </source>
</evidence>
<dbReference type="RefSeq" id="WP_209973382.1">
    <property type="nucleotide sequence ID" value="NZ_JAGGLB010000013.1"/>
</dbReference>
<dbReference type="InterPro" id="IPR050523">
    <property type="entry name" value="AKR_Detox_Biosynth"/>
</dbReference>
<dbReference type="Gene3D" id="3.20.20.100">
    <property type="entry name" value="NADP-dependent oxidoreductase domain"/>
    <property type="match status" value="1"/>
</dbReference>
<dbReference type="Pfam" id="PF00248">
    <property type="entry name" value="Aldo_ket_red"/>
    <property type="match status" value="1"/>
</dbReference>
<dbReference type="EMBL" id="JAGGLB010000013">
    <property type="protein sequence ID" value="MBP1992403.1"/>
    <property type="molecule type" value="Genomic_DNA"/>
</dbReference>
<dbReference type="InterPro" id="IPR023210">
    <property type="entry name" value="NADP_OxRdtase_dom"/>
</dbReference>
<evidence type="ECO:0000256" key="1">
    <source>
        <dbReference type="ARBA" id="ARBA00023002"/>
    </source>
</evidence>
<reference evidence="3 4" key="1">
    <citation type="submission" date="2021-03" db="EMBL/GenBank/DDBJ databases">
        <title>Genomic Encyclopedia of Type Strains, Phase IV (KMG-IV): sequencing the most valuable type-strain genomes for metagenomic binning, comparative biology and taxonomic classification.</title>
        <authorList>
            <person name="Goeker M."/>
        </authorList>
    </citation>
    <scope>NUCLEOTIDE SEQUENCE [LARGE SCALE GENOMIC DNA]</scope>
    <source>
        <strain evidence="3 4">DSM 26048</strain>
    </source>
</reference>
<organism evidence="3 4">
    <name type="scientific">Paenibacillus eucommiae</name>
    <dbReference type="NCBI Taxonomy" id="1355755"/>
    <lineage>
        <taxon>Bacteria</taxon>
        <taxon>Bacillati</taxon>
        <taxon>Bacillota</taxon>
        <taxon>Bacilli</taxon>
        <taxon>Bacillales</taxon>
        <taxon>Paenibacillaceae</taxon>
        <taxon>Paenibacillus</taxon>
    </lineage>
</organism>
<protein>
    <submittedName>
        <fullName evidence="3">Aryl-alcohol dehydrogenase-like predicted oxidoreductase</fullName>
    </submittedName>
</protein>
<name>A0ABS4IXW4_9BACL</name>
<evidence type="ECO:0000313" key="3">
    <source>
        <dbReference type="EMBL" id="MBP1992403.1"/>
    </source>
</evidence>
<gene>
    <name evidence="3" type="ORF">J2Z66_004011</name>
</gene>